<dbReference type="InterPro" id="IPR000639">
    <property type="entry name" value="Epox_hydrolase-like"/>
</dbReference>
<keyword evidence="3" id="KW-1185">Reference proteome</keyword>
<dbReference type="SUPFAM" id="SSF53474">
    <property type="entry name" value="alpha/beta-Hydrolases"/>
    <property type="match status" value="1"/>
</dbReference>
<sequence>MDRPAQEEEDGPPLLLVHGFPTCGADWRHVLPLLGRRRRVLVVDLLGYGLSEKPDLPYSLDVQADVLEAFVDDVGLSGQPIVLITHDMGDSVGGELLARILDGRSAVVVDRRVLTNGSIFIEDADLRVGQKLLLAVGDRAVPLPAVQAMFRRGLPEVFGPHTQPSEEEMDLQWALLSHDGGQRLYPRLIRYLPERRRRQDRWTGAITAHPSPLTVVWGALDPVAGLGMAVHLKQQRPDLELVVLDDVGHFPMIEAPEAFADVVLAALT</sequence>
<evidence type="ECO:0000313" key="2">
    <source>
        <dbReference type="EMBL" id="AXV09704.1"/>
    </source>
</evidence>
<dbReference type="Gene3D" id="3.40.50.1820">
    <property type="entry name" value="alpha/beta hydrolase"/>
    <property type="match status" value="1"/>
</dbReference>
<organism evidence="2 3">
    <name type="scientific">Euzebya pacifica</name>
    <dbReference type="NCBI Taxonomy" id="1608957"/>
    <lineage>
        <taxon>Bacteria</taxon>
        <taxon>Bacillati</taxon>
        <taxon>Actinomycetota</taxon>
        <taxon>Nitriliruptoria</taxon>
        <taxon>Euzebyales</taxon>
    </lineage>
</organism>
<dbReference type="Proteomes" id="UP000264006">
    <property type="component" value="Chromosome"/>
</dbReference>
<reference evidence="2 3" key="1">
    <citation type="submission" date="2018-09" db="EMBL/GenBank/DDBJ databases">
        <title>Complete genome sequence of Euzebya sp. DY32-46 isolated from seawater of Pacific Ocean.</title>
        <authorList>
            <person name="Xu L."/>
            <person name="Wu Y.-H."/>
            <person name="Xu X.-W."/>
        </authorList>
    </citation>
    <scope>NUCLEOTIDE SEQUENCE [LARGE SCALE GENOMIC DNA]</scope>
    <source>
        <strain evidence="2 3">DY32-46</strain>
    </source>
</reference>
<name>A0A346Y5F7_9ACTN</name>
<accession>A0A346Y5F7</accession>
<dbReference type="PANTHER" id="PTHR43798:SF33">
    <property type="entry name" value="HYDROLASE, PUTATIVE (AFU_ORTHOLOGUE AFUA_2G14860)-RELATED"/>
    <property type="match status" value="1"/>
</dbReference>
<dbReference type="InterPro" id="IPR000073">
    <property type="entry name" value="AB_hydrolase_1"/>
</dbReference>
<dbReference type="InterPro" id="IPR029058">
    <property type="entry name" value="AB_hydrolase_fold"/>
</dbReference>
<dbReference type="PANTHER" id="PTHR43798">
    <property type="entry name" value="MONOACYLGLYCEROL LIPASE"/>
    <property type="match status" value="1"/>
</dbReference>
<dbReference type="PRINTS" id="PR00412">
    <property type="entry name" value="EPOXHYDRLASE"/>
</dbReference>
<dbReference type="KEGG" id="euz:DVS28_a5048"/>
<dbReference type="EMBL" id="CP031165">
    <property type="protein sequence ID" value="AXV09704.1"/>
    <property type="molecule type" value="Genomic_DNA"/>
</dbReference>
<dbReference type="GO" id="GO:0016020">
    <property type="term" value="C:membrane"/>
    <property type="evidence" value="ECO:0007669"/>
    <property type="project" value="TreeGrafter"/>
</dbReference>
<protein>
    <submittedName>
        <fullName evidence="2">Epoxide hydrolase</fullName>
    </submittedName>
</protein>
<feature type="domain" description="AB hydrolase-1" evidence="1">
    <location>
        <begin position="14"/>
        <end position="262"/>
    </location>
</feature>
<gene>
    <name evidence="2" type="ORF">DVS28_a5048</name>
</gene>
<dbReference type="AlphaFoldDB" id="A0A346Y5F7"/>
<evidence type="ECO:0000313" key="3">
    <source>
        <dbReference type="Proteomes" id="UP000264006"/>
    </source>
</evidence>
<evidence type="ECO:0000259" key="1">
    <source>
        <dbReference type="Pfam" id="PF12697"/>
    </source>
</evidence>
<dbReference type="InterPro" id="IPR050266">
    <property type="entry name" value="AB_hydrolase_sf"/>
</dbReference>
<keyword evidence="2" id="KW-0378">Hydrolase</keyword>
<dbReference type="GO" id="GO:0047372">
    <property type="term" value="F:monoacylglycerol lipase activity"/>
    <property type="evidence" value="ECO:0007669"/>
    <property type="project" value="TreeGrafter"/>
</dbReference>
<dbReference type="Pfam" id="PF12697">
    <property type="entry name" value="Abhydrolase_6"/>
    <property type="match status" value="1"/>
</dbReference>
<proteinExistence type="predicted"/>
<dbReference type="GO" id="GO:0046464">
    <property type="term" value="P:acylglycerol catabolic process"/>
    <property type="evidence" value="ECO:0007669"/>
    <property type="project" value="TreeGrafter"/>
</dbReference>